<keyword evidence="3" id="KW-1185">Reference proteome</keyword>
<evidence type="ECO:0000313" key="2">
    <source>
        <dbReference type="EMBL" id="TCV95360.1"/>
    </source>
</evidence>
<dbReference type="AlphaFoldDB" id="A0A4R3YSA9"/>
<dbReference type="RefSeq" id="WP_066449717.1">
    <property type="nucleotide sequence ID" value="NZ_JANKBF010000007.1"/>
</dbReference>
<dbReference type="Proteomes" id="UP000295515">
    <property type="component" value="Unassembled WGS sequence"/>
</dbReference>
<dbReference type="GeneID" id="98916000"/>
<feature type="signal peptide" evidence="1">
    <location>
        <begin position="1"/>
        <end position="24"/>
    </location>
</feature>
<keyword evidence="1" id="KW-0732">Signal</keyword>
<name>A0A4R3YSA9_9FIRM</name>
<reference evidence="2 3" key="1">
    <citation type="submission" date="2019-03" db="EMBL/GenBank/DDBJ databases">
        <title>Genomic Encyclopedia of Type Strains, Phase IV (KMG-IV): sequencing the most valuable type-strain genomes for metagenomic binning, comparative biology and taxonomic classification.</title>
        <authorList>
            <person name="Goeker M."/>
        </authorList>
    </citation>
    <scope>NUCLEOTIDE SEQUENCE [LARGE SCALE GENOMIC DNA]</scope>
    <source>
        <strain evidence="2 3">DSM 29487</strain>
    </source>
</reference>
<evidence type="ECO:0000256" key="1">
    <source>
        <dbReference type="SAM" id="SignalP"/>
    </source>
</evidence>
<evidence type="ECO:0000313" key="3">
    <source>
        <dbReference type="Proteomes" id="UP000295515"/>
    </source>
</evidence>
<protein>
    <recommendedName>
        <fullName evidence="4">Ribosomally synthesized peptide with SipW-like signal peptide</fullName>
    </recommendedName>
</protein>
<sequence>MKKSTILSLATAIAVVGTSAFTFAVWDQLDATNTGTLSLASPVKLSSANPVTYTTADNTLSTDAPTYSSDVTFEVNDVTTKAITSLEITNVKVYEKDDTEKIDLANDFTISIKGATGNEGVTQTGVTATDSSVEKENKYTIELTPKDDNHAGKDLSVDVMAKIQ</sequence>
<feature type="chain" id="PRO_5038361764" description="Ribosomally synthesized peptide with SipW-like signal peptide" evidence="1">
    <location>
        <begin position="25"/>
        <end position="164"/>
    </location>
</feature>
<accession>A0A4R3YSA9</accession>
<dbReference type="EMBL" id="SMCQ01000017">
    <property type="protein sequence ID" value="TCV95360.1"/>
    <property type="molecule type" value="Genomic_DNA"/>
</dbReference>
<evidence type="ECO:0008006" key="4">
    <source>
        <dbReference type="Google" id="ProtNLM"/>
    </source>
</evidence>
<proteinExistence type="predicted"/>
<organism evidence="2 3">
    <name type="scientific">Longibaculum muris</name>
    <dbReference type="NCBI Taxonomy" id="1796628"/>
    <lineage>
        <taxon>Bacteria</taxon>
        <taxon>Bacillati</taxon>
        <taxon>Bacillota</taxon>
        <taxon>Erysipelotrichia</taxon>
        <taxon>Erysipelotrichales</taxon>
        <taxon>Coprobacillaceae</taxon>
        <taxon>Longibaculum</taxon>
    </lineage>
</organism>
<gene>
    <name evidence="2" type="ORF">EDD60_11720</name>
</gene>
<comment type="caution">
    <text evidence="2">The sequence shown here is derived from an EMBL/GenBank/DDBJ whole genome shotgun (WGS) entry which is preliminary data.</text>
</comment>